<keyword evidence="1" id="KW-1133">Transmembrane helix</keyword>
<evidence type="ECO:0000313" key="2">
    <source>
        <dbReference type="EMBL" id="PZR05051.1"/>
    </source>
</evidence>
<dbReference type="Proteomes" id="UP000249432">
    <property type="component" value="Unassembled WGS sequence"/>
</dbReference>
<evidence type="ECO:0000256" key="1">
    <source>
        <dbReference type="SAM" id="Phobius"/>
    </source>
</evidence>
<keyword evidence="1" id="KW-0472">Membrane</keyword>
<dbReference type="EMBL" id="QFRA01000009">
    <property type="protein sequence ID" value="PZR05051.1"/>
    <property type="molecule type" value="Genomic_DNA"/>
</dbReference>
<accession>A0A2W5V4W2</accession>
<proteinExistence type="predicted"/>
<feature type="transmembrane region" description="Helical" evidence="1">
    <location>
        <begin position="34"/>
        <end position="56"/>
    </location>
</feature>
<evidence type="ECO:0000313" key="3">
    <source>
        <dbReference type="Proteomes" id="UP000249432"/>
    </source>
</evidence>
<protein>
    <submittedName>
        <fullName evidence="2">Uncharacterized protein</fullName>
    </submittedName>
</protein>
<reference evidence="2 3" key="1">
    <citation type="submission" date="2017-08" db="EMBL/GenBank/DDBJ databases">
        <title>Infants hospitalized years apart are colonized by the same room-sourced microbial strains.</title>
        <authorList>
            <person name="Brooks B."/>
            <person name="Olm M.R."/>
            <person name="Firek B.A."/>
            <person name="Baker R."/>
            <person name="Thomas B.C."/>
            <person name="Morowitz M.J."/>
            <person name="Banfield J.F."/>
        </authorList>
    </citation>
    <scope>NUCLEOTIDE SEQUENCE [LARGE SCALE GENOMIC DNA]</scope>
    <source>
        <strain evidence="2">S2_003_000_R1_3</strain>
    </source>
</reference>
<dbReference type="AlphaFoldDB" id="A0A2W5V4W2"/>
<gene>
    <name evidence="2" type="ORF">DI525_05155</name>
</gene>
<sequence>MAGLAKLETMVGQYDVAETRHWYQKTRVTPLVSLIRGIAAGLASGMVLATVVLIVVQLVPSTDWTTHGGQMVVAHAASAVVSVLMVHRADRSKSLGAVLWSVGALVIIAIVLWWMWWS</sequence>
<feature type="transmembrane region" description="Helical" evidence="1">
    <location>
        <begin position="98"/>
        <end position="117"/>
    </location>
</feature>
<organism evidence="2 3">
    <name type="scientific">Corynebacterium kroppenstedtii</name>
    <dbReference type="NCBI Taxonomy" id="161879"/>
    <lineage>
        <taxon>Bacteria</taxon>
        <taxon>Bacillati</taxon>
        <taxon>Actinomycetota</taxon>
        <taxon>Actinomycetes</taxon>
        <taxon>Mycobacteriales</taxon>
        <taxon>Corynebacteriaceae</taxon>
        <taxon>Corynebacterium</taxon>
    </lineage>
</organism>
<feature type="transmembrane region" description="Helical" evidence="1">
    <location>
        <begin position="68"/>
        <end position="86"/>
    </location>
</feature>
<keyword evidence="1" id="KW-0812">Transmembrane</keyword>
<comment type="caution">
    <text evidence="2">The sequence shown here is derived from an EMBL/GenBank/DDBJ whole genome shotgun (WGS) entry which is preliminary data.</text>
</comment>
<name>A0A2W5V4W2_9CORY</name>